<accession>A0ABV3SHL9</accession>
<dbReference type="RefSeq" id="WP_367953680.1">
    <property type="nucleotide sequence ID" value="NZ_JBDPGJ010000002.1"/>
</dbReference>
<sequence length="173" mass="18867">MAISFARGIRALKAYSRLQIAVHWAVVGMIAVQWATSGAIPRTHNPLLPAAPVDLLLHMVHNYNGMAIGFLVFVRVALRSWRGTDPQQARRTPAELAALAVHWAIYLTLLAQAASGFIASYLWGPAANVHKAIWNVTLVLIALHLTAAAWHGFRRDGVVGRMLPLRARAVSGK</sequence>
<dbReference type="InterPro" id="IPR052168">
    <property type="entry name" value="Cytochrome_b561_oxidase"/>
</dbReference>
<evidence type="ECO:0000256" key="13">
    <source>
        <dbReference type="SAM" id="Phobius"/>
    </source>
</evidence>
<dbReference type="Proteomes" id="UP001556692">
    <property type="component" value="Unassembled WGS sequence"/>
</dbReference>
<dbReference type="PANTHER" id="PTHR30529">
    <property type="entry name" value="CYTOCHROME B561"/>
    <property type="match status" value="1"/>
</dbReference>
<feature type="domain" description="Cytochrome b561 bacterial/Ni-hydrogenase" evidence="14">
    <location>
        <begin position="15"/>
        <end position="164"/>
    </location>
</feature>
<evidence type="ECO:0000256" key="12">
    <source>
        <dbReference type="ARBA" id="ARBA00037975"/>
    </source>
</evidence>
<dbReference type="InterPro" id="IPR016174">
    <property type="entry name" value="Di-haem_cyt_TM"/>
</dbReference>
<keyword evidence="7" id="KW-0479">Metal-binding</keyword>
<keyword evidence="5" id="KW-0349">Heme</keyword>
<dbReference type="EMBL" id="JBDPGJ010000002">
    <property type="protein sequence ID" value="MEX0405803.1"/>
    <property type="molecule type" value="Genomic_DNA"/>
</dbReference>
<dbReference type="Pfam" id="PF01292">
    <property type="entry name" value="Ni_hydr_CYTB"/>
    <property type="match status" value="1"/>
</dbReference>
<comment type="caution">
    <text evidence="15">The sequence shown here is derived from an EMBL/GenBank/DDBJ whole genome shotgun (WGS) entry which is preliminary data.</text>
</comment>
<feature type="transmembrane region" description="Helical" evidence="13">
    <location>
        <begin position="132"/>
        <end position="153"/>
    </location>
</feature>
<dbReference type="SUPFAM" id="SSF81342">
    <property type="entry name" value="Transmembrane di-heme cytochromes"/>
    <property type="match status" value="1"/>
</dbReference>
<evidence type="ECO:0000256" key="5">
    <source>
        <dbReference type="ARBA" id="ARBA00022617"/>
    </source>
</evidence>
<dbReference type="PANTHER" id="PTHR30529:SF1">
    <property type="entry name" value="CYTOCHROME B561 HOMOLOG 2"/>
    <property type="match status" value="1"/>
</dbReference>
<evidence type="ECO:0000256" key="10">
    <source>
        <dbReference type="ARBA" id="ARBA00023004"/>
    </source>
</evidence>
<evidence type="ECO:0000256" key="3">
    <source>
        <dbReference type="ARBA" id="ARBA00022448"/>
    </source>
</evidence>
<reference evidence="15 16" key="1">
    <citation type="submission" date="2024-05" db="EMBL/GenBank/DDBJ databases">
        <authorList>
            <person name="Jiang F."/>
        </authorList>
    </citation>
    <scope>NUCLEOTIDE SEQUENCE [LARGE SCALE GENOMIC DNA]</scope>
    <source>
        <strain evidence="15 16">LZ166</strain>
    </source>
</reference>
<gene>
    <name evidence="15" type="ORF">ABGN05_09030</name>
</gene>
<keyword evidence="4" id="KW-1003">Cell membrane</keyword>
<evidence type="ECO:0000256" key="11">
    <source>
        <dbReference type="ARBA" id="ARBA00023136"/>
    </source>
</evidence>
<evidence type="ECO:0000256" key="7">
    <source>
        <dbReference type="ARBA" id="ARBA00022723"/>
    </source>
</evidence>
<protein>
    <submittedName>
        <fullName evidence="15">Cytochrome b/b6 domain-containing protein</fullName>
    </submittedName>
</protein>
<evidence type="ECO:0000259" key="14">
    <source>
        <dbReference type="Pfam" id="PF01292"/>
    </source>
</evidence>
<evidence type="ECO:0000256" key="8">
    <source>
        <dbReference type="ARBA" id="ARBA00022982"/>
    </source>
</evidence>
<keyword evidence="10" id="KW-0408">Iron</keyword>
<feature type="transmembrane region" description="Helical" evidence="13">
    <location>
        <begin position="21"/>
        <end position="40"/>
    </location>
</feature>
<evidence type="ECO:0000256" key="6">
    <source>
        <dbReference type="ARBA" id="ARBA00022692"/>
    </source>
</evidence>
<comment type="subcellular location">
    <subcellularLocation>
        <location evidence="2">Cell membrane</location>
        <topology evidence="2">Multi-pass membrane protein</topology>
    </subcellularLocation>
</comment>
<keyword evidence="8" id="KW-0249">Electron transport</keyword>
<evidence type="ECO:0000313" key="16">
    <source>
        <dbReference type="Proteomes" id="UP001556692"/>
    </source>
</evidence>
<evidence type="ECO:0000313" key="15">
    <source>
        <dbReference type="EMBL" id="MEX0405803.1"/>
    </source>
</evidence>
<keyword evidence="3" id="KW-0813">Transport</keyword>
<keyword evidence="6 13" id="KW-0812">Transmembrane</keyword>
<comment type="cofactor">
    <cofactor evidence="1">
        <name>heme b</name>
        <dbReference type="ChEBI" id="CHEBI:60344"/>
    </cofactor>
</comment>
<comment type="similarity">
    <text evidence="12">Belongs to the cytochrome b561 family.</text>
</comment>
<feature type="transmembrane region" description="Helical" evidence="13">
    <location>
        <begin position="60"/>
        <end position="78"/>
    </location>
</feature>
<evidence type="ECO:0000256" key="2">
    <source>
        <dbReference type="ARBA" id="ARBA00004651"/>
    </source>
</evidence>
<evidence type="ECO:0000256" key="9">
    <source>
        <dbReference type="ARBA" id="ARBA00022989"/>
    </source>
</evidence>
<keyword evidence="16" id="KW-1185">Reference proteome</keyword>
<dbReference type="InterPro" id="IPR011577">
    <property type="entry name" value="Cyt_b561_bac/Ni-Hgenase"/>
</dbReference>
<feature type="transmembrane region" description="Helical" evidence="13">
    <location>
        <begin position="99"/>
        <end position="120"/>
    </location>
</feature>
<proteinExistence type="inferred from homology"/>
<evidence type="ECO:0000256" key="4">
    <source>
        <dbReference type="ARBA" id="ARBA00022475"/>
    </source>
</evidence>
<evidence type="ECO:0000256" key="1">
    <source>
        <dbReference type="ARBA" id="ARBA00001970"/>
    </source>
</evidence>
<organism evidence="15 16">
    <name type="scientific">Aquibium pacificus</name>
    <dbReference type="NCBI Taxonomy" id="3153579"/>
    <lineage>
        <taxon>Bacteria</taxon>
        <taxon>Pseudomonadati</taxon>
        <taxon>Pseudomonadota</taxon>
        <taxon>Alphaproteobacteria</taxon>
        <taxon>Hyphomicrobiales</taxon>
        <taxon>Phyllobacteriaceae</taxon>
        <taxon>Aquibium</taxon>
    </lineage>
</organism>
<keyword evidence="11 13" id="KW-0472">Membrane</keyword>
<name>A0ABV3SHL9_9HYPH</name>
<keyword evidence="9 13" id="KW-1133">Transmembrane helix</keyword>